<feature type="domain" description="Deacetylase sirtuin-type" evidence="5">
    <location>
        <begin position="1"/>
        <end position="225"/>
    </location>
</feature>
<dbReference type="KEGG" id="hsr:HSBAA_08590"/>
<dbReference type="Proteomes" id="UP000320231">
    <property type="component" value="Chromosome"/>
</dbReference>
<dbReference type="EMBL" id="AP019514">
    <property type="protein sequence ID" value="BBI59553.1"/>
    <property type="molecule type" value="Genomic_DNA"/>
</dbReference>
<dbReference type="SUPFAM" id="SSF52467">
    <property type="entry name" value="DHS-like NAD/FAD-binding domain"/>
    <property type="match status" value="1"/>
</dbReference>
<dbReference type="InterPro" id="IPR029035">
    <property type="entry name" value="DHS-like_NAD/FAD-binding_dom"/>
</dbReference>
<dbReference type="InterPro" id="IPR026591">
    <property type="entry name" value="Sirtuin_cat_small_dom_sf"/>
</dbReference>
<name>A0A455U2Z8_9GAMM</name>
<evidence type="ECO:0000256" key="1">
    <source>
        <dbReference type="ARBA" id="ARBA00012928"/>
    </source>
</evidence>
<sequence length="248" mass="28013">MAVSPHLVVFTGSGISAESGIKTFRASDGLWENHPVEEVATPQAWKRNPQQVLDFYNQRREQIRRAKPNAAHKALASLEQAGFTVNIITQNIDDLHERAGSRNVLHLHGEILKARSSVDERMRYPLPKGGIELGNICDKGSQLRPDVVWFGESVPLFAEACELVSQADFYWLLARRWPSCPPHRYYPISITIPPARWSTRKRIGSARQACWPLIPPLVRAFRRWSIAGSSRVICCFPECFTVPETTLS</sequence>
<accession>A0A455U2Z8</accession>
<evidence type="ECO:0000256" key="3">
    <source>
        <dbReference type="ARBA" id="ARBA00023027"/>
    </source>
</evidence>
<dbReference type="InterPro" id="IPR003000">
    <property type="entry name" value="Sirtuin"/>
</dbReference>
<protein>
    <recommendedName>
        <fullName evidence="1">protein acetyllysine N-acetyltransferase</fullName>
        <ecNumber evidence="1">2.3.1.286</ecNumber>
    </recommendedName>
</protein>
<dbReference type="AlphaFoldDB" id="A0A455U2Z8"/>
<dbReference type="InterPro" id="IPR026590">
    <property type="entry name" value="Ssirtuin_cat_dom"/>
</dbReference>
<dbReference type="InterPro" id="IPR050134">
    <property type="entry name" value="NAD-dep_sirtuin_deacylases"/>
</dbReference>
<dbReference type="PANTHER" id="PTHR11085:SF4">
    <property type="entry name" value="NAD-DEPENDENT PROTEIN DEACYLASE"/>
    <property type="match status" value="1"/>
</dbReference>
<keyword evidence="3" id="KW-0520">NAD</keyword>
<reference evidence="6 7" key="1">
    <citation type="journal article" date="2019" name="Microbiol. Resour. Announc.">
        <title>Complete Genome Sequence of Halomonas sulfidaeris Strain Esulfide1 Isolated from a Metal Sulfide Rock at a Depth of 2,200 Meters, Obtained Using Nanopore Sequencing.</title>
        <authorList>
            <person name="Saito M."/>
            <person name="Nishigata A."/>
            <person name="Galipon J."/>
            <person name="Arakawa K."/>
        </authorList>
    </citation>
    <scope>NUCLEOTIDE SEQUENCE [LARGE SCALE GENOMIC DNA]</scope>
    <source>
        <strain evidence="6 7">ATCC BAA-803</strain>
    </source>
</reference>
<comment type="caution">
    <text evidence="4">Lacks conserved residue(s) required for the propagation of feature annotation.</text>
</comment>
<dbReference type="GO" id="GO:0017136">
    <property type="term" value="F:histone deacetylase activity, NAD-dependent"/>
    <property type="evidence" value="ECO:0007669"/>
    <property type="project" value="TreeGrafter"/>
</dbReference>
<dbReference type="PANTHER" id="PTHR11085">
    <property type="entry name" value="NAD-DEPENDENT PROTEIN DEACYLASE SIRTUIN-5, MITOCHONDRIAL-RELATED"/>
    <property type="match status" value="1"/>
</dbReference>
<evidence type="ECO:0000259" key="5">
    <source>
        <dbReference type="PROSITE" id="PS50305"/>
    </source>
</evidence>
<evidence type="ECO:0000313" key="7">
    <source>
        <dbReference type="Proteomes" id="UP000320231"/>
    </source>
</evidence>
<dbReference type="GO" id="GO:0070403">
    <property type="term" value="F:NAD+ binding"/>
    <property type="evidence" value="ECO:0007669"/>
    <property type="project" value="InterPro"/>
</dbReference>
<evidence type="ECO:0000256" key="2">
    <source>
        <dbReference type="ARBA" id="ARBA00022679"/>
    </source>
</evidence>
<dbReference type="Pfam" id="PF02146">
    <property type="entry name" value="SIR2"/>
    <property type="match status" value="1"/>
</dbReference>
<keyword evidence="2" id="KW-0808">Transferase</keyword>
<organism evidence="6 7">
    <name type="scientific">Vreelandella sulfidaeris</name>
    <dbReference type="NCBI Taxonomy" id="115553"/>
    <lineage>
        <taxon>Bacteria</taxon>
        <taxon>Pseudomonadati</taxon>
        <taxon>Pseudomonadota</taxon>
        <taxon>Gammaproteobacteria</taxon>
        <taxon>Oceanospirillales</taxon>
        <taxon>Halomonadaceae</taxon>
        <taxon>Vreelandella</taxon>
    </lineage>
</organism>
<evidence type="ECO:0000256" key="4">
    <source>
        <dbReference type="PROSITE-ProRule" id="PRU00236"/>
    </source>
</evidence>
<dbReference type="Gene3D" id="3.40.50.1220">
    <property type="entry name" value="TPP-binding domain"/>
    <property type="match status" value="1"/>
</dbReference>
<dbReference type="Gene3D" id="3.30.1600.10">
    <property type="entry name" value="SIR2/SIRT2 'Small Domain"/>
    <property type="match status" value="1"/>
</dbReference>
<proteinExistence type="predicted"/>
<evidence type="ECO:0000313" key="6">
    <source>
        <dbReference type="EMBL" id="BBI59553.1"/>
    </source>
</evidence>
<dbReference type="PROSITE" id="PS50305">
    <property type="entry name" value="SIRTUIN"/>
    <property type="match status" value="1"/>
</dbReference>
<dbReference type="EC" id="2.3.1.286" evidence="1"/>
<gene>
    <name evidence="6" type="ORF">HSBAA_08590</name>
</gene>